<dbReference type="GO" id="GO:0016042">
    <property type="term" value="P:lipid catabolic process"/>
    <property type="evidence" value="ECO:0007669"/>
    <property type="project" value="UniProtKB-KW"/>
</dbReference>
<dbReference type="PANTHER" id="PTHR34853">
    <property type="match status" value="1"/>
</dbReference>
<feature type="compositionally biased region" description="Polar residues" evidence="13">
    <location>
        <begin position="109"/>
        <end position="128"/>
    </location>
</feature>
<evidence type="ECO:0000256" key="10">
    <source>
        <dbReference type="ARBA" id="ARBA00047591"/>
    </source>
</evidence>
<feature type="compositionally biased region" description="Low complexity" evidence="13">
    <location>
        <begin position="1338"/>
        <end position="1351"/>
    </location>
</feature>
<evidence type="ECO:0000256" key="11">
    <source>
        <dbReference type="ARBA" id="ARBA00048461"/>
    </source>
</evidence>
<keyword evidence="4" id="KW-0964">Secreted</keyword>
<evidence type="ECO:0000256" key="2">
    <source>
        <dbReference type="ARBA" id="ARBA00004613"/>
    </source>
</evidence>
<dbReference type="Gene3D" id="3.40.50.1820">
    <property type="entry name" value="alpha/beta hydrolase"/>
    <property type="match status" value="1"/>
</dbReference>
<evidence type="ECO:0000256" key="5">
    <source>
        <dbReference type="ARBA" id="ARBA00022801"/>
    </source>
</evidence>
<sequence length="1351" mass="148764">MKDIQTTAPDAPIEHAQSEPTSGGIPGQSNKSRRTSSTFSPRNEHTPLEHSASQEENVERDSQEKSAPVQKPSHLDIANYPSADLLKMLAALLQHIATSNDQLRPLHSARSQEQMQQAMQRSESSGSSPPFPMALNDPRRPSTTTAALTTLNAPSSTLCFHARHVPSISIEAYLLRILKYCPTTNDVFLSLLVYFDRLSRVGATGSFPDDPPVLQRTSHSNGSSTPSAQLSPNTFTPQHEASDAAATQNAATEPPRFPGIRGFAIDSYNVHRLVIAGITVASKFFSDVFYTNARYAKVGGLAVHELNQLELHFLLLTDFRLMISITEIQQYGDQLLAYAHDRSAASKLQHPVRLPFPSPSWDLLTATHPFTNPCNHPSAQANVKPEVPLPLPANNMPATTEQAWHRHLPVSSPPQPTALYAEPQADINRTHSDDAESLCMDKSDTLSSSSLNPIQLYGCVSPSEKHKPIHCSHGRKAAPNHVKRPCNAFILFRSHAVATSLVPKEVERDHRNISRIISHMWRSLDPEERKQWENQAELEKERHRRAHPDYKYKPSSRRAHIPRRNIRRRSSTERQCEQIADIILKSYGRSGVKQHCANACIRSATGHAIAESERGRDMTKACHVMPRRSLSSDSAMAILNHTPWEMDPCLWPPNSPSLCVPSCIPSMPRRSLSAPPIQRGIVEMRDAINSNDMGLDWLLETPLLAPTTSALDASSVLHSSPAMMLESPEHGTSITYSLSPVPDEHEHSCAEPFLDAFSLEHTECAQMIPAHLHSVSPKTHAPHEPWAVEGEIQIPTHCELIELHLAILPLVSALGLAPYPADDPFYYPGNGWQNAKPGQILKQRKIQAASVGLLHLNVLDAYQMLYRSNSNTAHTPSYSVTTVLVPHGAKKDHMVVISSPENANAGKCAPSYAFRYTGVLELTNFEPRWEQMIYTLFLEEGWVVNAPDHEGPASAFAAGRLGGHLLLDSIRATLNHKGIGMAKNAMIIGHGYSGGSIPTGWAASLMPHYAPELNIVGWSLGGTASDPGMTLQYLDGQATAALVLCGAVGLIDGYHDELYDLFDQQIWTDTAKRAVDIAHNACIYEMVFRFIGEKIQSPKYIKGGHNLSSFPQVQSILNSLILGRDPKFVPKQPVNMFHAAYDEEIVWYQANNTAVNWCNQGANIRFLTETSRDLNHVSTYLLNVPYIIQYMRDRFLGKDFYGGGCQFDTLESDPLFDVSILGERFREALQAILDLLGKEIGPGDSIINGKIRNKQNPNREGLVHIKGLDSRVVSPGEGGNDTPASKAVRKTNQPSDHDQDVGNTNQQKSSIPQTNDTANAAKNAFHGTGNKKSRKNSQHSAAHGAAKSSSS</sequence>
<feature type="compositionally biased region" description="Polar residues" evidence="13">
    <location>
        <begin position="1301"/>
        <end position="1320"/>
    </location>
</feature>
<dbReference type="InterPro" id="IPR005152">
    <property type="entry name" value="Lipase_secreted"/>
</dbReference>
<protein>
    <recommendedName>
        <fullName evidence="3">triacylglycerol lipase</fullName>
        <ecNumber evidence="3">3.1.1.3</ecNumber>
    </recommendedName>
</protein>
<reference evidence="15 16" key="1">
    <citation type="submission" date="2017-10" db="EMBL/GenBank/DDBJ databases">
        <title>A novel species of cold-tolerant Malassezia isolated from bats.</title>
        <authorList>
            <person name="Lorch J.M."/>
            <person name="Palmer J.M."/>
            <person name="Vanderwolf K.J."/>
            <person name="Schmidt K.Z."/>
            <person name="Verant M.L."/>
            <person name="Weller T.J."/>
            <person name="Blehert D.S."/>
        </authorList>
    </citation>
    <scope>NUCLEOTIDE SEQUENCE [LARGE SCALE GENOMIC DNA]</scope>
    <source>
        <strain evidence="15 16">NWHC:44797-103</strain>
    </source>
</reference>
<keyword evidence="5" id="KW-0378">Hydrolase</keyword>
<dbReference type="Pfam" id="PF08613">
    <property type="entry name" value="Cyclin"/>
    <property type="match status" value="2"/>
</dbReference>
<evidence type="ECO:0000256" key="3">
    <source>
        <dbReference type="ARBA" id="ARBA00013279"/>
    </source>
</evidence>
<dbReference type="PROSITE" id="PS50118">
    <property type="entry name" value="HMG_BOX_2"/>
    <property type="match status" value="1"/>
</dbReference>
<feature type="domain" description="HMG box" evidence="14">
    <location>
        <begin position="482"/>
        <end position="551"/>
    </location>
</feature>
<dbReference type="SUPFAM" id="SSF47095">
    <property type="entry name" value="HMG-box"/>
    <property type="match status" value="1"/>
</dbReference>
<name>A0A2N1JB88_9BASI</name>
<keyword evidence="16" id="KW-1185">Reference proteome</keyword>
<dbReference type="InterPro" id="IPR036910">
    <property type="entry name" value="HMG_box_dom_sf"/>
</dbReference>
<evidence type="ECO:0000256" key="12">
    <source>
        <dbReference type="PROSITE-ProRule" id="PRU00267"/>
    </source>
</evidence>
<evidence type="ECO:0000256" key="6">
    <source>
        <dbReference type="ARBA" id="ARBA00022963"/>
    </source>
</evidence>
<accession>A0A2N1JB88</accession>
<evidence type="ECO:0000259" key="14">
    <source>
        <dbReference type="PROSITE" id="PS50118"/>
    </source>
</evidence>
<evidence type="ECO:0000256" key="8">
    <source>
        <dbReference type="ARBA" id="ARBA00023098"/>
    </source>
</evidence>
<feature type="compositionally biased region" description="Basic and acidic residues" evidence="13">
    <location>
        <begin position="535"/>
        <end position="552"/>
    </location>
</feature>
<evidence type="ECO:0000256" key="13">
    <source>
        <dbReference type="SAM" id="MobiDB-lite"/>
    </source>
</evidence>
<feature type="compositionally biased region" description="Polar residues" evidence="13">
    <location>
        <begin position="27"/>
        <end position="41"/>
    </location>
</feature>
<dbReference type="Pfam" id="PF00505">
    <property type="entry name" value="HMG_box"/>
    <property type="match status" value="1"/>
</dbReference>
<organism evidence="15 16">
    <name type="scientific">Malassezia vespertilionis</name>
    <dbReference type="NCBI Taxonomy" id="2020962"/>
    <lineage>
        <taxon>Eukaryota</taxon>
        <taxon>Fungi</taxon>
        <taxon>Dikarya</taxon>
        <taxon>Basidiomycota</taxon>
        <taxon>Ustilaginomycotina</taxon>
        <taxon>Malasseziomycetes</taxon>
        <taxon>Malasseziales</taxon>
        <taxon>Malasseziaceae</taxon>
        <taxon>Malassezia</taxon>
    </lineage>
</organism>
<feature type="region of interest" description="Disordered" evidence="13">
    <location>
        <begin position="535"/>
        <end position="558"/>
    </location>
</feature>
<keyword evidence="12" id="KW-0539">Nucleus</keyword>
<evidence type="ECO:0000256" key="7">
    <source>
        <dbReference type="ARBA" id="ARBA00023026"/>
    </source>
</evidence>
<gene>
    <name evidence="15" type="ORF">MVES_002179</name>
</gene>
<proteinExistence type="inferred from homology"/>
<dbReference type="InterPro" id="IPR013922">
    <property type="entry name" value="Cyclin_PHO80-like"/>
</dbReference>
<dbReference type="InterPro" id="IPR029058">
    <property type="entry name" value="AB_hydrolase_fold"/>
</dbReference>
<dbReference type="SMART" id="SM00398">
    <property type="entry name" value="HMG"/>
    <property type="match status" value="1"/>
</dbReference>
<dbReference type="CDD" id="cd01389">
    <property type="entry name" value="HMG-box_ROX1-like"/>
    <property type="match status" value="1"/>
</dbReference>
<comment type="subcellular location">
    <subcellularLocation>
        <location evidence="2">Secreted</location>
    </subcellularLocation>
</comment>
<keyword evidence="12" id="KW-0238">DNA-binding</keyword>
<evidence type="ECO:0000256" key="9">
    <source>
        <dbReference type="ARBA" id="ARBA00043986"/>
    </source>
</evidence>
<dbReference type="EMBL" id="KZ454990">
    <property type="protein sequence ID" value="PKI83809.1"/>
    <property type="molecule type" value="Genomic_DNA"/>
</dbReference>
<dbReference type="Proteomes" id="UP000232875">
    <property type="component" value="Unassembled WGS sequence"/>
</dbReference>
<dbReference type="STRING" id="2020962.A0A2N1JB88"/>
<feature type="compositionally biased region" description="Polar residues" evidence="13">
    <location>
        <begin position="215"/>
        <end position="239"/>
    </location>
</feature>
<keyword evidence="6" id="KW-0442">Lipid degradation</keyword>
<dbReference type="Pfam" id="PF03583">
    <property type="entry name" value="LIP"/>
    <property type="match status" value="1"/>
</dbReference>
<dbReference type="GO" id="GO:0019901">
    <property type="term" value="F:protein kinase binding"/>
    <property type="evidence" value="ECO:0007669"/>
    <property type="project" value="InterPro"/>
</dbReference>
<dbReference type="InterPro" id="IPR009071">
    <property type="entry name" value="HMG_box_dom"/>
</dbReference>
<feature type="region of interest" description="Disordered" evidence="13">
    <location>
        <begin position="206"/>
        <end position="254"/>
    </location>
</feature>
<dbReference type="CDD" id="cd20558">
    <property type="entry name" value="CYCLIN_ScPCL7-like"/>
    <property type="match status" value="1"/>
</dbReference>
<dbReference type="GO" id="GO:0003677">
    <property type="term" value="F:DNA binding"/>
    <property type="evidence" value="ECO:0007669"/>
    <property type="project" value="UniProtKB-UniRule"/>
</dbReference>
<dbReference type="Gene3D" id="1.10.472.10">
    <property type="entry name" value="Cyclin-like"/>
    <property type="match status" value="1"/>
</dbReference>
<comment type="similarity">
    <text evidence="9">Belongs to the AB hydrolase superfamily. Lipase family. Class Lip subfamily.</text>
</comment>
<dbReference type="Gene3D" id="1.10.30.10">
    <property type="entry name" value="High mobility group box domain"/>
    <property type="match status" value="1"/>
</dbReference>
<dbReference type="GO" id="GO:0005576">
    <property type="term" value="C:extracellular region"/>
    <property type="evidence" value="ECO:0007669"/>
    <property type="project" value="UniProtKB-SubCell"/>
</dbReference>
<evidence type="ECO:0000313" key="15">
    <source>
        <dbReference type="EMBL" id="PKI83809.1"/>
    </source>
</evidence>
<feature type="region of interest" description="Disordered" evidence="13">
    <location>
        <begin position="105"/>
        <end position="144"/>
    </location>
</feature>
<feature type="region of interest" description="Disordered" evidence="13">
    <location>
        <begin position="1269"/>
        <end position="1351"/>
    </location>
</feature>
<dbReference type="PANTHER" id="PTHR34853:SF1">
    <property type="entry name" value="LIPASE 5"/>
    <property type="match status" value="1"/>
</dbReference>
<feature type="DNA-binding region" description="HMG box" evidence="12">
    <location>
        <begin position="482"/>
        <end position="551"/>
    </location>
</feature>
<dbReference type="GO" id="GO:0005634">
    <property type="term" value="C:nucleus"/>
    <property type="evidence" value="ECO:0007669"/>
    <property type="project" value="UniProtKB-UniRule"/>
</dbReference>
<dbReference type="EC" id="3.1.1.3" evidence="3"/>
<evidence type="ECO:0000313" key="16">
    <source>
        <dbReference type="Proteomes" id="UP000232875"/>
    </source>
</evidence>
<keyword evidence="8" id="KW-0443">Lipid metabolism</keyword>
<keyword evidence="7" id="KW-0843">Virulence</keyword>
<comment type="catalytic activity">
    <reaction evidence="11">
        <text>a monoacylglycerol + H2O = glycerol + a fatty acid + H(+)</text>
        <dbReference type="Rhea" id="RHEA:15245"/>
        <dbReference type="ChEBI" id="CHEBI:15377"/>
        <dbReference type="ChEBI" id="CHEBI:15378"/>
        <dbReference type="ChEBI" id="CHEBI:17408"/>
        <dbReference type="ChEBI" id="CHEBI:17754"/>
        <dbReference type="ChEBI" id="CHEBI:28868"/>
    </reaction>
</comment>
<comment type="catalytic activity">
    <reaction evidence="1">
        <text>a triacylglycerol + H2O = a diacylglycerol + a fatty acid + H(+)</text>
        <dbReference type="Rhea" id="RHEA:12044"/>
        <dbReference type="ChEBI" id="CHEBI:15377"/>
        <dbReference type="ChEBI" id="CHEBI:15378"/>
        <dbReference type="ChEBI" id="CHEBI:17855"/>
        <dbReference type="ChEBI" id="CHEBI:18035"/>
        <dbReference type="ChEBI" id="CHEBI:28868"/>
        <dbReference type="EC" id="3.1.1.3"/>
    </reaction>
</comment>
<dbReference type="OrthoDB" id="2373480at2759"/>
<feature type="region of interest" description="Disordered" evidence="13">
    <location>
        <begin position="1"/>
        <end position="75"/>
    </location>
</feature>
<dbReference type="GO" id="GO:0004806">
    <property type="term" value="F:triacylglycerol lipase activity"/>
    <property type="evidence" value="ECO:0007669"/>
    <property type="project" value="UniProtKB-EC"/>
</dbReference>
<evidence type="ECO:0000256" key="1">
    <source>
        <dbReference type="ARBA" id="ARBA00001024"/>
    </source>
</evidence>
<evidence type="ECO:0000256" key="4">
    <source>
        <dbReference type="ARBA" id="ARBA00022525"/>
    </source>
</evidence>
<comment type="catalytic activity">
    <reaction evidence="10">
        <text>a diacylglycerol + H2O = a monoacylglycerol + a fatty acid + H(+)</text>
        <dbReference type="Rhea" id="RHEA:32731"/>
        <dbReference type="ChEBI" id="CHEBI:15377"/>
        <dbReference type="ChEBI" id="CHEBI:15378"/>
        <dbReference type="ChEBI" id="CHEBI:17408"/>
        <dbReference type="ChEBI" id="CHEBI:18035"/>
        <dbReference type="ChEBI" id="CHEBI:28868"/>
    </reaction>
</comment>
<dbReference type="Gene3D" id="1.10.260.130">
    <property type="match status" value="1"/>
</dbReference>
<dbReference type="SUPFAM" id="SSF53474">
    <property type="entry name" value="alpha/beta-Hydrolases"/>
    <property type="match status" value="1"/>
</dbReference>